<keyword evidence="9 13" id="KW-0472">Membrane</keyword>
<evidence type="ECO:0000313" key="14">
    <source>
        <dbReference type="EnsemblMetazoa" id="ENSAATROPP008273"/>
    </source>
</evidence>
<evidence type="ECO:0000256" key="10">
    <source>
        <dbReference type="ARBA" id="ARBA00023201"/>
    </source>
</evidence>
<evidence type="ECO:0008006" key="16">
    <source>
        <dbReference type="Google" id="ProtNLM"/>
    </source>
</evidence>
<keyword evidence="4 12" id="KW-0894">Sodium channel</keyword>
<protein>
    <recommendedName>
        <fullName evidence="16">Amiloride-sensitive sodium channel</fullName>
    </recommendedName>
</protein>
<keyword evidence="5 12" id="KW-0812">Transmembrane</keyword>
<keyword evidence="3 12" id="KW-0813">Transport</keyword>
<evidence type="ECO:0000256" key="11">
    <source>
        <dbReference type="ARBA" id="ARBA00023303"/>
    </source>
</evidence>
<evidence type="ECO:0000256" key="3">
    <source>
        <dbReference type="ARBA" id="ARBA00022448"/>
    </source>
</evidence>
<dbReference type="GO" id="GO:0016020">
    <property type="term" value="C:membrane"/>
    <property type="evidence" value="ECO:0007669"/>
    <property type="project" value="UniProtKB-SubCell"/>
</dbReference>
<keyword evidence="7" id="KW-0915">Sodium</keyword>
<feature type="transmembrane region" description="Helical" evidence="13">
    <location>
        <begin position="94"/>
        <end position="115"/>
    </location>
</feature>
<keyword evidence="8 12" id="KW-0406">Ion transport</keyword>
<evidence type="ECO:0000256" key="12">
    <source>
        <dbReference type="RuleBase" id="RU000679"/>
    </source>
</evidence>
<dbReference type="Pfam" id="PF00858">
    <property type="entry name" value="ASC"/>
    <property type="match status" value="1"/>
</dbReference>
<evidence type="ECO:0000256" key="9">
    <source>
        <dbReference type="ARBA" id="ARBA00023136"/>
    </source>
</evidence>
<organism evidence="14 15">
    <name type="scientific">Anopheles atroparvus</name>
    <name type="common">European mosquito</name>
    <dbReference type="NCBI Taxonomy" id="41427"/>
    <lineage>
        <taxon>Eukaryota</taxon>
        <taxon>Metazoa</taxon>
        <taxon>Ecdysozoa</taxon>
        <taxon>Arthropoda</taxon>
        <taxon>Hexapoda</taxon>
        <taxon>Insecta</taxon>
        <taxon>Pterygota</taxon>
        <taxon>Neoptera</taxon>
        <taxon>Endopterygota</taxon>
        <taxon>Diptera</taxon>
        <taxon>Nematocera</taxon>
        <taxon>Culicoidea</taxon>
        <taxon>Culicidae</taxon>
        <taxon>Anophelinae</taxon>
        <taxon>Anopheles</taxon>
    </lineage>
</organism>
<evidence type="ECO:0000256" key="13">
    <source>
        <dbReference type="SAM" id="Phobius"/>
    </source>
</evidence>
<name>A0AAG5DC66_ANOAO</name>
<comment type="subcellular location">
    <subcellularLocation>
        <location evidence="1">Membrane</location>
        <topology evidence="1">Multi-pass membrane protein</topology>
    </subcellularLocation>
</comment>
<evidence type="ECO:0000256" key="5">
    <source>
        <dbReference type="ARBA" id="ARBA00022692"/>
    </source>
</evidence>
<evidence type="ECO:0000256" key="7">
    <source>
        <dbReference type="ARBA" id="ARBA00023053"/>
    </source>
</evidence>
<dbReference type="AlphaFoldDB" id="A0AAG5DC66"/>
<evidence type="ECO:0000256" key="1">
    <source>
        <dbReference type="ARBA" id="ARBA00004141"/>
    </source>
</evidence>
<keyword evidence="11 12" id="KW-0407">Ion channel</keyword>
<accession>A0AAG5DC66</accession>
<dbReference type="GO" id="GO:0005272">
    <property type="term" value="F:sodium channel activity"/>
    <property type="evidence" value="ECO:0007669"/>
    <property type="project" value="UniProtKB-KW"/>
</dbReference>
<comment type="similarity">
    <text evidence="2 12">Belongs to the amiloride-sensitive sodium channel (TC 1.A.6) family.</text>
</comment>
<keyword evidence="10 12" id="KW-0739">Sodium transport</keyword>
<evidence type="ECO:0000256" key="6">
    <source>
        <dbReference type="ARBA" id="ARBA00022989"/>
    </source>
</evidence>
<evidence type="ECO:0000256" key="8">
    <source>
        <dbReference type="ARBA" id="ARBA00023065"/>
    </source>
</evidence>
<dbReference type="EnsemblMetazoa" id="ENSAATROPT009150">
    <property type="protein sequence ID" value="ENSAATROPP008273"/>
    <property type="gene ID" value="ENSAATROPG007451"/>
</dbReference>
<reference evidence="14" key="1">
    <citation type="submission" date="2024-04" db="UniProtKB">
        <authorList>
            <consortium name="EnsemblMetazoa"/>
        </authorList>
    </citation>
    <scope>IDENTIFICATION</scope>
    <source>
        <strain evidence="14">EBRO</strain>
    </source>
</reference>
<proteinExistence type="inferred from homology"/>
<dbReference type="InterPro" id="IPR001873">
    <property type="entry name" value="ENaC"/>
</dbReference>
<keyword evidence="15" id="KW-1185">Reference proteome</keyword>
<dbReference type="Proteomes" id="UP000075880">
    <property type="component" value="Unassembled WGS sequence"/>
</dbReference>
<evidence type="ECO:0000256" key="2">
    <source>
        <dbReference type="ARBA" id="ARBA00007193"/>
    </source>
</evidence>
<evidence type="ECO:0000313" key="15">
    <source>
        <dbReference type="Proteomes" id="UP000075880"/>
    </source>
</evidence>
<evidence type="ECO:0000256" key="4">
    <source>
        <dbReference type="ARBA" id="ARBA00022461"/>
    </source>
</evidence>
<keyword evidence="6 13" id="KW-1133">Transmembrane helix</keyword>
<sequence length="487" mass="56012">GLPFANAYESTKKERQSGLTPFTSLFITASFSVATFGKSIFPSDNCIVKLQRLFIPNPRQAKRPMDLLYTFASESSIHGLAHLVRQRTHWLEKAFWLAMLTISVVCSVSICNMHWQRYKENATVLNVETDYLSWVFRPPAATVCSDHVNEERLTQLLQRYYWKVDENHTNFDHYRRFLLTVSRARFDNLATFEPFANDSSVLDVGMITLVRELSHPLTSPWKTFAPVLTEVGICYSSTMLYRFQSPYSVRSPGNYSKETSPDCYTLDVCRTMVAMSHAESKRNDVYIHIEQDVMTGDSPIHYVLGEHDIISSTLSVEQVVASKALKQLSRHRRKCRLPNERLSYFRENSVPSCSVHPGKPVCTPAGLYCLARNFDHWYPTKNCSCPQLCESLSLREVSVKKKVLEQANSKLETQIIYPRMRMKRDVLFDISNLIGEWVESVECCGVVLLNFNHTLFRLQFHSVVEQRFSSGVVSSALWKWPFSSWNT</sequence>